<name>A0A089LME0_9BACL</name>
<dbReference type="RefSeq" id="WP_038693107.1">
    <property type="nucleotide sequence ID" value="NZ_CP009286.1"/>
</dbReference>
<proteinExistence type="predicted"/>
<dbReference type="STRING" id="169760.PSTEL_01825"/>
<evidence type="ECO:0000313" key="1">
    <source>
        <dbReference type="EMBL" id="AIQ62047.1"/>
    </source>
</evidence>
<gene>
    <name evidence="1" type="ORF">PSTEL_01825</name>
</gene>
<evidence type="ECO:0008006" key="3">
    <source>
        <dbReference type="Google" id="ProtNLM"/>
    </source>
</evidence>
<dbReference type="AlphaFoldDB" id="A0A089LME0"/>
<dbReference type="Proteomes" id="UP000029507">
    <property type="component" value="Chromosome"/>
</dbReference>
<dbReference type="KEGG" id="pste:PSTEL_01825"/>
<dbReference type="HOGENOM" id="CLU_1531092_0_0_9"/>
<sequence>MSYDNLGYELSLADLDKGGVFSFNDMLRKTVFSMLEEVTAFNWSPDEEILAFAYGRIAELKPALYKAEDGSVIHLPVKQLYISLPSVMWSKDGKTIDYIAEYPSDQFKLYRYVLGEPDVRFVKDVPRSELKQYQSYVPPYLFQSNRREAPSYAELPFCLICAAFSAYKSSPCFFK</sequence>
<organism evidence="1 2">
    <name type="scientific">Paenibacillus stellifer</name>
    <dbReference type="NCBI Taxonomy" id="169760"/>
    <lineage>
        <taxon>Bacteria</taxon>
        <taxon>Bacillati</taxon>
        <taxon>Bacillota</taxon>
        <taxon>Bacilli</taxon>
        <taxon>Bacillales</taxon>
        <taxon>Paenibacillaceae</taxon>
        <taxon>Paenibacillus</taxon>
    </lineage>
</organism>
<accession>A0A089LME0</accession>
<dbReference type="SUPFAM" id="SSF82171">
    <property type="entry name" value="DPP6 N-terminal domain-like"/>
    <property type="match status" value="1"/>
</dbReference>
<dbReference type="OrthoDB" id="2628551at2"/>
<keyword evidence="2" id="KW-1185">Reference proteome</keyword>
<evidence type="ECO:0000313" key="2">
    <source>
        <dbReference type="Proteomes" id="UP000029507"/>
    </source>
</evidence>
<dbReference type="EMBL" id="CP009286">
    <property type="protein sequence ID" value="AIQ62047.1"/>
    <property type="molecule type" value="Genomic_DNA"/>
</dbReference>
<reference evidence="1 2" key="1">
    <citation type="submission" date="2014-08" db="EMBL/GenBank/DDBJ databases">
        <title>Comparative genomics of the Paenibacillus odorifer group.</title>
        <authorList>
            <person name="den Bakker H.C."/>
            <person name="Tsai Y.-C."/>
            <person name="Martin N."/>
            <person name="Korlach J."/>
            <person name="Wiedmann M."/>
        </authorList>
    </citation>
    <scope>NUCLEOTIDE SEQUENCE [LARGE SCALE GENOMIC DNA]</scope>
    <source>
        <strain evidence="1 2">DSM 14472</strain>
    </source>
</reference>
<protein>
    <recommendedName>
        <fullName evidence="3">Dipeptidylpeptidase IV N-terminal domain-containing protein</fullName>
    </recommendedName>
</protein>